<reference evidence="4" key="2">
    <citation type="submission" date="2013-10" db="EMBL/GenBank/DDBJ databases">
        <authorList>
            <person name="Aslett M."/>
        </authorList>
    </citation>
    <scope>NUCLEOTIDE SEQUENCE [LARGE SCALE GENOMIC DNA]</scope>
    <source>
        <strain evidence="4">Houghton</strain>
    </source>
</reference>
<dbReference type="OrthoDB" id="345778at2759"/>
<keyword evidence="2" id="KW-1133">Transmembrane helix</keyword>
<dbReference type="VEuPathDB" id="ToxoDB:EBH_0085120"/>
<feature type="domain" description="CRAL-TRIO" evidence="3">
    <location>
        <begin position="51"/>
        <end position="220"/>
    </location>
</feature>
<dbReference type="AlphaFoldDB" id="U6LMH5"/>
<feature type="region of interest" description="Disordered" evidence="1">
    <location>
        <begin position="210"/>
        <end position="230"/>
    </location>
</feature>
<keyword evidence="5" id="KW-1185">Reference proteome</keyword>
<dbReference type="PROSITE" id="PS51257">
    <property type="entry name" value="PROKAR_LIPOPROTEIN"/>
    <property type="match status" value="1"/>
</dbReference>
<evidence type="ECO:0000256" key="1">
    <source>
        <dbReference type="SAM" id="MobiDB-lite"/>
    </source>
</evidence>
<reference evidence="4" key="1">
    <citation type="submission" date="2013-10" db="EMBL/GenBank/DDBJ databases">
        <title>Genomic analysis of the causative agents of coccidiosis in chickens.</title>
        <authorList>
            <person name="Reid A.J."/>
            <person name="Blake D."/>
            <person name="Billington K."/>
            <person name="Browne H."/>
            <person name="Dunn M."/>
            <person name="Hung S."/>
            <person name="Kawahara F."/>
            <person name="Miranda-Saavedra D."/>
            <person name="Mourier T."/>
            <person name="Nagra H."/>
            <person name="Otto T.D."/>
            <person name="Rawlings N."/>
            <person name="Sanchez A."/>
            <person name="Sanders M."/>
            <person name="Subramaniam C."/>
            <person name="Tay Y."/>
            <person name="Dear P."/>
            <person name="Doerig C."/>
            <person name="Gruber A."/>
            <person name="Parkinson J."/>
            <person name="Shirley M."/>
            <person name="Wan K.L."/>
            <person name="Berriman M."/>
            <person name="Tomley F."/>
            <person name="Pain A."/>
        </authorList>
    </citation>
    <scope>NUCLEOTIDE SEQUENCE [LARGE SCALE GENOMIC DNA]</scope>
    <source>
        <strain evidence="4">Houghton</strain>
    </source>
</reference>
<evidence type="ECO:0000256" key="2">
    <source>
        <dbReference type="SAM" id="Phobius"/>
    </source>
</evidence>
<dbReference type="InterPro" id="IPR036865">
    <property type="entry name" value="CRAL-TRIO_dom_sf"/>
</dbReference>
<name>U6LMH5_9EIME</name>
<sequence>MKGLKERHGVPASVAGGCCWILVFLHFLCYAAASSSSSPLDTQAETALLTRVEAKHEMFPTFVYGKSKTGNPVVYKPKLSGLRDFKKFFVLQTDAYMIDLLLQATNSSSYTLVLDFAALSHRLRAPSAEAWDALRRVRDPLPAEARAAVEELVGGVLGRCEAAVVVNAPGLLKLLRPVVSLMVPVSADKLFVSTDLSALYKVVDPSQIPKQYRGNKNKGQPAAGAGAADDLSSSKQTAQLYQLLNARAKALLGRPLNIELPAVEGVAEGEREREKERGKEMRGEAALKKAANAAATAAAAAATAAAATATATATAATTAATTAQEEGDGEDQFDDID</sequence>
<accession>U6LMH5</accession>
<evidence type="ECO:0000313" key="5">
    <source>
        <dbReference type="Proteomes" id="UP000030750"/>
    </source>
</evidence>
<feature type="region of interest" description="Disordered" evidence="1">
    <location>
        <begin position="306"/>
        <end position="337"/>
    </location>
</feature>
<dbReference type="EMBL" id="HG712231">
    <property type="protein sequence ID" value="CDJ50448.1"/>
    <property type="molecule type" value="Genomic_DNA"/>
</dbReference>
<dbReference type="Proteomes" id="UP000030750">
    <property type="component" value="Unassembled WGS sequence"/>
</dbReference>
<feature type="transmembrane region" description="Helical" evidence="2">
    <location>
        <begin position="12"/>
        <end position="33"/>
    </location>
</feature>
<dbReference type="InterPro" id="IPR001251">
    <property type="entry name" value="CRAL-TRIO_dom"/>
</dbReference>
<protein>
    <recommendedName>
        <fullName evidence="3">CRAL-TRIO domain-containing protein</fullName>
    </recommendedName>
</protein>
<keyword evidence="2" id="KW-0812">Transmembrane</keyword>
<evidence type="ECO:0000313" key="4">
    <source>
        <dbReference type="EMBL" id="CDJ50448.1"/>
    </source>
</evidence>
<evidence type="ECO:0000259" key="3">
    <source>
        <dbReference type="PROSITE" id="PS50191"/>
    </source>
</evidence>
<dbReference type="SUPFAM" id="SSF52087">
    <property type="entry name" value="CRAL/TRIO domain"/>
    <property type="match status" value="1"/>
</dbReference>
<keyword evidence="2" id="KW-0472">Membrane</keyword>
<dbReference type="PROSITE" id="PS50191">
    <property type="entry name" value="CRAL_TRIO"/>
    <property type="match status" value="1"/>
</dbReference>
<feature type="compositionally biased region" description="Acidic residues" evidence="1">
    <location>
        <begin position="325"/>
        <end position="337"/>
    </location>
</feature>
<dbReference type="CDD" id="cd00170">
    <property type="entry name" value="SEC14"/>
    <property type="match status" value="1"/>
</dbReference>
<dbReference type="Gene3D" id="3.40.525.10">
    <property type="entry name" value="CRAL-TRIO lipid binding domain"/>
    <property type="match status" value="1"/>
</dbReference>
<feature type="compositionally biased region" description="Low complexity" evidence="1">
    <location>
        <begin position="306"/>
        <end position="324"/>
    </location>
</feature>
<gene>
    <name evidence="4" type="ORF">EBH_0085120</name>
</gene>
<proteinExistence type="predicted"/>
<organism evidence="4 5">
    <name type="scientific">Eimeria brunetti</name>
    <dbReference type="NCBI Taxonomy" id="51314"/>
    <lineage>
        <taxon>Eukaryota</taxon>
        <taxon>Sar</taxon>
        <taxon>Alveolata</taxon>
        <taxon>Apicomplexa</taxon>
        <taxon>Conoidasida</taxon>
        <taxon>Coccidia</taxon>
        <taxon>Eucoccidiorida</taxon>
        <taxon>Eimeriorina</taxon>
        <taxon>Eimeriidae</taxon>
        <taxon>Eimeria</taxon>
    </lineage>
</organism>